<comment type="similarity">
    <text evidence="6">In the N-terminal section; belongs to the DHNA family.</text>
</comment>
<dbReference type="EMBL" id="JACOOX010000006">
    <property type="protein sequence ID" value="MBC5663608.1"/>
    <property type="molecule type" value="Genomic_DNA"/>
</dbReference>
<dbReference type="Proteomes" id="UP000615234">
    <property type="component" value="Unassembled WGS sequence"/>
</dbReference>
<evidence type="ECO:0000256" key="3">
    <source>
        <dbReference type="ARBA" id="ARBA00005013"/>
    </source>
</evidence>
<dbReference type="InterPro" id="IPR035907">
    <property type="entry name" value="Hppk_sf"/>
</dbReference>
<comment type="catalytic activity">
    <reaction evidence="1">
        <text>6-hydroxymethyl-7,8-dihydropterin + ATP = (7,8-dihydropterin-6-yl)methyl diphosphate + AMP + H(+)</text>
        <dbReference type="Rhea" id="RHEA:11412"/>
        <dbReference type="ChEBI" id="CHEBI:15378"/>
        <dbReference type="ChEBI" id="CHEBI:30616"/>
        <dbReference type="ChEBI" id="CHEBI:44841"/>
        <dbReference type="ChEBI" id="CHEBI:72950"/>
        <dbReference type="ChEBI" id="CHEBI:456215"/>
        <dbReference type="EC" id="2.7.6.3"/>
    </reaction>
</comment>
<dbReference type="InterPro" id="IPR006156">
    <property type="entry name" value="Dihydroneopterin_aldolase"/>
</dbReference>
<dbReference type="GO" id="GO:0003848">
    <property type="term" value="F:2-amino-4-hydroxy-6-hydroxymethyldihydropteridine diphosphokinase activity"/>
    <property type="evidence" value="ECO:0007669"/>
    <property type="project" value="UniProtKB-EC"/>
</dbReference>
<comment type="similarity">
    <text evidence="5 13">Belongs to the DHNA family.</text>
</comment>
<comment type="caution">
    <text evidence="15">The sequence shown here is derived from an EMBL/GenBank/DDBJ whole genome shotgun (WGS) entry which is preliminary data.</text>
</comment>
<dbReference type="CDD" id="cd00534">
    <property type="entry name" value="DHNA_DHNTPE"/>
    <property type="match status" value="1"/>
</dbReference>
<dbReference type="GO" id="GO:0005524">
    <property type="term" value="F:ATP binding"/>
    <property type="evidence" value="ECO:0007669"/>
    <property type="project" value="UniProtKB-KW"/>
</dbReference>
<evidence type="ECO:0000256" key="10">
    <source>
        <dbReference type="ARBA" id="ARBA00022840"/>
    </source>
</evidence>
<organism evidence="15 16">
    <name type="scientific">Coprococcus hominis</name>
    <name type="common">ex Liu et al. 2022</name>
    <dbReference type="NCBI Taxonomy" id="2763039"/>
    <lineage>
        <taxon>Bacteria</taxon>
        <taxon>Bacillati</taxon>
        <taxon>Bacillota</taxon>
        <taxon>Clostridia</taxon>
        <taxon>Lachnospirales</taxon>
        <taxon>Lachnospiraceae</taxon>
        <taxon>Coprococcus</taxon>
    </lineage>
</organism>
<evidence type="ECO:0000259" key="14">
    <source>
        <dbReference type="PROSITE" id="PS00794"/>
    </source>
</evidence>
<keyword evidence="11 13" id="KW-0289">Folate biosynthesis</keyword>
<dbReference type="FunFam" id="3.30.1130.10:FF:000003">
    <property type="entry name" value="7,8-dihydroneopterin aldolase"/>
    <property type="match status" value="1"/>
</dbReference>
<name>A0A8I0DT01_9FIRM</name>
<keyword evidence="8" id="KW-0547">Nucleotide-binding</keyword>
<dbReference type="GO" id="GO:0004150">
    <property type="term" value="F:dihydroneopterin aldolase activity"/>
    <property type="evidence" value="ECO:0007669"/>
    <property type="project" value="UniProtKB-UniRule"/>
</dbReference>
<dbReference type="NCBIfam" id="TIGR00526">
    <property type="entry name" value="folB_dom"/>
    <property type="match status" value="1"/>
</dbReference>
<evidence type="ECO:0000313" key="15">
    <source>
        <dbReference type="EMBL" id="MBC5663608.1"/>
    </source>
</evidence>
<evidence type="ECO:0000256" key="5">
    <source>
        <dbReference type="ARBA" id="ARBA00005708"/>
    </source>
</evidence>
<dbReference type="AlphaFoldDB" id="A0A8I0DT01"/>
<reference evidence="15 16" key="1">
    <citation type="submission" date="2020-08" db="EMBL/GenBank/DDBJ databases">
        <title>Genome public.</title>
        <authorList>
            <person name="Liu C."/>
            <person name="Sun Q."/>
        </authorList>
    </citation>
    <scope>NUCLEOTIDE SEQUENCE [LARGE SCALE GENOMIC DNA]</scope>
    <source>
        <strain evidence="15 16">NSJ-10</strain>
    </source>
</reference>
<dbReference type="GO" id="GO:0016301">
    <property type="term" value="F:kinase activity"/>
    <property type="evidence" value="ECO:0007669"/>
    <property type="project" value="UniProtKB-KW"/>
</dbReference>
<dbReference type="InterPro" id="IPR043133">
    <property type="entry name" value="GTP-CH-I_C/QueF"/>
</dbReference>
<feature type="domain" description="7,8-dihydro-6-hydroxymethylpterin-pyrophosphokinase" evidence="14">
    <location>
        <begin position="206"/>
        <end position="217"/>
    </location>
</feature>
<evidence type="ECO:0000256" key="6">
    <source>
        <dbReference type="ARBA" id="ARBA00009640"/>
    </source>
</evidence>
<dbReference type="InterPro" id="IPR000550">
    <property type="entry name" value="Hppk"/>
</dbReference>
<keyword evidence="16" id="KW-1185">Reference proteome</keyword>
<keyword evidence="9 15" id="KW-0418">Kinase</keyword>
<evidence type="ECO:0000256" key="2">
    <source>
        <dbReference type="ARBA" id="ARBA00001353"/>
    </source>
</evidence>
<evidence type="ECO:0000256" key="4">
    <source>
        <dbReference type="ARBA" id="ARBA00005051"/>
    </source>
</evidence>
<dbReference type="EC" id="4.1.2.25" evidence="13"/>
<evidence type="ECO:0000256" key="7">
    <source>
        <dbReference type="ARBA" id="ARBA00022679"/>
    </source>
</evidence>
<dbReference type="GO" id="GO:0046654">
    <property type="term" value="P:tetrahydrofolate biosynthetic process"/>
    <property type="evidence" value="ECO:0007669"/>
    <property type="project" value="UniProtKB-UniRule"/>
</dbReference>
<dbReference type="GO" id="GO:0046656">
    <property type="term" value="P:folic acid biosynthetic process"/>
    <property type="evidence" value="ECO:0007669"/>
    <property type="project" value="UniProtKB-UniRule"/>
</dbReference>
<protein>
    <recommendedName>
        <fullName evidence="13">Bifunctional folate synthesis protein</fullName>
    </recommendedName>
    <domain>
        <recommendedName>
            <fullName evidence="13">Dihydroneopterin aldolase</fullName>
            <shortName evidence="13">DHNA</shortName>
            <ecNumber evidence="13">4.1.2.25</ecNumber>
        </recommendedName>
        <alternativeName>
            <fullName evidence="13">7,8-dihydroneopterin aldolase</fullName>
        </alternativeName>
    </domain>
    <domain>
        <recommendedName>
            <fullName evidence="13">2-amino-4-hydroxy-6-hydroxymethyldihydropteridine pyrophosphokinase</fullName>
            <ecNumber evidence="13">2.7.6.3</ecNumber>
        </recommendedName>
        <alternativeName>
            <fullName evidence="13">6-hydroxymethyl-7,8-dihydropterin pyrophosphokinase</fullName>
            <shortName evidence="13">PPPK</shortName>
        </alternativeName>
        <alternativeName>
            <fullName evidence="13">7,8-dihydro-6-hydroxymethylpterin pyrophosphokinase</fullName>
            <shortName evidence="13">HPPK</shortName>
        </alternativeName>
    </domain>
</protein>
<comment type="pathway">
    <text evidence="4">Cofactor biosynthesis; tetrahydrofolate biosynthesis; 2-amino-4-hydroxy-6-hydroxymethyl-7,8-dihydropteridine diphosphate from 7,8-dihydroneopterin triphosphate: step 4/4.</text>
</comment>
<dbReference type="PANTHER" id="PTHR43071">
    <property type="entry name" value="2-AMINO-4-HYDROXY-6-HYDROXYMETHYLDIHYDROPTERIDINE PYROPHOSPHOKINASE"/>
    <property type="match status" value="1"/>
</dbReference>
<dbReference type="SMART" id="SM00905">
    <property type="entry name" value="FolB"/>
    <property type="match status" value="1"/>
</dbReference>
<dbReference type="Gene3D" id="3.30.1130.10">
    <property type="match status" value="1"/>
</dbReference>
<evidence type="ECO:0000256" key="11">
    <source>
        <dbReference type="ARBA" id="ARBA00022909"/>
    </source>
</evidence>
<dbReference type="PROSITE" id="PS00794">
    <property type="entry name" value="HPPK"/>
    <property type="match status" value="1"/>
</dbReference>
<sequence length="274" mass="31470">MDRISIKGLEIFANHGVFKEENVLGQKFVINIDMYTSTRAAGIRDDLKLSIDYGAICNLVEKTMKEHTYKLIEAVAEKVAANILLSYPTMSEVEVEVEKPWAPVLMPLQTVSVKIRRKRHIAYLGLGSNMGDRESYLDFAIDELNKDEYTKVTKVSDFIETEPYGGVEQDDFLNGCIEVETLHSPDELLHLINAIERDAGRERLIHWGPRTLDIDILLYDDLICDEENLHIPHIEMCKREFVLEPLSNIAGYKRHPVNGRTIRELLDELERNEE</sequence>
<evidence type="ECO:0000256" key="13">
    <source>
        <dbReference type="RuleBase" id="RU362079"/>
    </source>
</evidence>
<proteinExistence type="inferred from homology"/>
<evidence type="ECO:0000313" key="16">
    <source>
        <dbReference type="Proteomes" id="UP000615234"/>
    </source>
</evidence>
<comment type="pathway">
    <text evidence="3 13">Cofactor biosynthesis; tetrahydrofolate biosynthesis; 2-amino-4-hydroxy-6-hydroxymethyl-7,8-dihydropteridine diphosphate from 7,8-dihydroneopterin triphosphate: step 3/4.</text>
</comment>
<dbReference type="PANTHER" id="PTHR43071:SF1">
    <property type="entry name" value="2-AMINO-4-HYDROXY-6-HYDROXYMETHYLDIHYDROPTERIDINE PYROPHOSPHOKINASE"/>
    <property type="match status" value="1"/>
</dbReference>
<keyword evidence="12 13" id="KW-0456">Lyase</keyword>
<dbReference type="NCBIfam" id="TIGR01498">
    <property type="entry name" value="folK"/>
    <property type="match status" value="1"/>
</dbReference>
<dbReference type="EC" id="2.7.6.3" evidence="13"/>
<dbReference type="InterPro" id="IPR006157">
    <property type="entry name" value="FolB_dom"/>
</dbReference>
<evidence type="ECO:0000256" key="12">
    <source>
        <dbReference type="ARBA" id="ARBA00023239"/>
    </source>
</evidence>
<evidence type="ECO:0000256" key="9">
    <source>
        <dbReference type="ARBA" id="ARBA00022777"/>
    </source>
</evidence>
<dbReference type="Gene3D" id="3.30.70.560">
    <property type="entry name" value="7,8-Dihydro-6-hydroxymethylpterin-pyrophosphokinase HPPK"/>
    <property type="match status" value="1"/>
</dbReference>
<dbReference type="RefSeq" id="WP_117823518.1">
    <property type="nucleotide sequence ID" value="NZ_JACOOX010000006.1"/>
</dbReference>
<evidence type="ECO:0000256" key="8">
    <source>
        <dbReference type="ARBA" id="ARBA00022741"/>
    </source>
</evidence>
<comment type="catalytic activity">
    <reaction evidence="2 13">
        <text>7,8-dihydroneopterin = 6-hydroxymethyl-7,8-dihydropterin + glycolaldehyde</text>
        <dbReference type="Rhea" id="RHEA:10540"/>
        <dbReference type="ChEBI" id="CHEBI:17001"/>
        <dbReference type="ChEBI" id="CHEBI:17071"/>
        <dbReference type="ChEBI" id="CHEBI:44841"/>
        <dbReference type="EC" id="4.1.2.25"/>
    </reaction>
</comment>
<dbReference type="CDD" id="cd00483">
    <property type="entry name" value="HPPK"/>
    <property type="match status" value="1"/>
</dbReference>
<dbReference type="Pfam" id="PF02152">
    <property type="entry name" value="FolB"/>
    <property type="match status" value="1"/>
</dbReference>
<dbReference type="SUPFAM" id="SSF55083">
    <property type="entry name" value="6-hydroxymethyl-7,8-dihydropterin pyrophosphokinase, HPPK"/>
    <property type="match status" value="1"/>
</dbReference>
<dbReference type="Pfam" id="PF01288">
    <property type="entry name" value="HPPK"/>
    <property type="match status" value="1"/>
</dbReference>
<dbReference type="SUPFAM" id="SSF55620">
    <property type="entry name" value="Tetrahydrobiopterin biosynthesis enzymes-like"/>
    <property type="match status" value="1"/>
</dbReference>
<gene>
    <name evidence="15" type="primary">folK</name>
    <name evidence="15" type="ORF">H8S09_12125</name>
</gene>
<accession>A0A8I0DT01</accession>
<keyword evidence="10" id="KW-0067">ATP-binding</keyword>
<keyword evidence="7 15" id="KW-0808">Transferase</keyword>
<dbReference type="NCBIfam" id="TIGR00525">
    <property type="entry name" value="folB"/>
    <property type="match status" value="1"/>
</dbReference>
<dbReference type="UniPathway" id="UPA00077">
    <property type="reaction ID" value="UER00154"/>
</dbReference>
<evidence type="ECO:0000256" key="1">
    <source>
        <dbReference type="ARBA" id="ARBA00000198"/>
    </source>
</evidence>
<comment type="function">
    <text evidence="13">Catalyzes the conversion of 7,8-dihydroneopterin to 6-hydroxymethyl-7,8-dihydropterin.</text>
</comment>